<evidence type="ECO:0000313" key="2">
    <source>
        <dbReference type="EMBL" id="GGC61239.1"/>
    </source>
</evidence>
<feature type="domain" description="DUF1842" evidence="1">
    <location>
        <begin position="2"/>
        <end position="107"/>
    </location>
</feature>
<accession>A0A916U5C9</accession>
<comment type="caution">
    <text evidence="2">The sequence shown here is derived from an EMBL/GenBank/DDBJ whole genome shotgun (WGS) entry which is preliminary data.</text>
</comment>
<proteinExistence type="predicted"/>
<dbReference type="Proteomes" id="UP000637423">
    <property type="component" value="Unassembled WGS sequence"/>
</dbReference>
<sequence>MTGLFFVSYILGDPAAIGPMLQLNLSVDSHNHSIRGHCLVMQQGTQSGLPVTGSFEAISIPNATGKLVAVELEADLPAADALKTEFNLHMLVTADWKDGNASFRFQHHVIPDVPVLLEPTRQLKQAALGQLQEYLRCTYGRAFGAYLPAAFDLNFVE</sequence>
<protein>
    <recommendedName>
        <fullName evidence="1">DUF1842 domain-containing protein</fullName>
    </recommendedName>
</protein>
<dbReference type="InterPro" id="IPR014992">
    <property type="entry name" value="DUF1842"/>
</dbReference>
<dbReference type="Pfam" id="PF08896">
    <property type="entry name" value="DUF1842"/>
    <property type="match status" value="1"/>
</dbReference>
<evidence type="ECO:0000259" key="1">
    <source>
        <dbReference type="Pfam" id="PF08896"/>
    </source>
</evidence>
<dbReference type="EMBL" id="BMED01000001">
    <property type="protein sequence ID" value="GGC61239.1"/>
    <property type="molecule type" value="Genomic_DNA"/>
</dbReference>
<organism evidence="2 3">
    <name type="scientific">Undibacterium terreum</name>
    <dbReference type="NCBI Taxonomy" id="1224302"/>
    <lineage>
        <taxon>Bacteria</taxon>
        <taxon>Pseudomonadati</taxon>
        <taxon>Pseudomonadota</taxon>
        <taxon>Betaproteobacteria</taxon>
        <taxon>Burkholderiales</taxon>
        <taxon>Oxalobacteraceae</taxon>
        <taxon>Undibacterium</taxon>
    </lineage>
</organism>
<reference evidence="2" key="1">
    <citation type="journal article" date="2014" name="Int. J. Syst. Evol. Microbiol.">
        <title>Complete genome sequence of Corynebacterium casei LMG S-19264T (=DSM 44701T), isolated from a smear-ripened cheese.</title>
        <authorList>
            <consortium name="US DOE Joint Genome Institute (JGI-PGF)"/>
            <person name="Walter F."/>
            <person name="Albersmeier A."/>
            <person name="Kalinowski J."/>
            <person name="Ruckert C."/>
        </authorList>
    </citation>
    <scope>NUCLEOTIDE SEQUENCE</scope>
    <source>
        <strain evidence="2">CGMCC 1.10998</strain>
    </source>
</reference>
<reference evidence="2" key="2">
    <citation type="submission" date="2020-09" db="EMBL/GenBank/DDBJ databases">
        <authorList>
            <person name="Sun Q."/>
            <person name="Zhou Y."/>
        </authorList>
    </citation>
    <scope>NUCLEOTIDE SEQUENCE</scope>
    <source>
        <strain evidence="2">CGMCC 1.10998</strain>
    </source>
</reference>
<dbReference type="AlphaFoldDB" id="A0A916U5C9"/>
<gene>
    <name evidence="2" type="ORF">GCM10011396_05280</name>
</gene>
<name>A0A916U5C9_9BURK</name>
<evidence type="ECO:0000313" key="3">
    <source>
        <dbReference type="Proteomes" id="UP000637423"/>
    </source>
</evidence>
<dbReference type="RefSeq" id="WP_188564424.1">
    <property type="nucleotide sequence ID" value="NZ_BMED01000001.1"/>
</dbReference>
<keyword evidence="3" id="KW-1185">Reference proteome</keyword>